<dbReference type="VEuPathDB" id="TriTrypDB:ECC02_008956"/>
<gene>
    <name evidence="1" type="ORF">ECC02_008956</name>
</gene>
<name>A0A7J6XVV5_TRYCR</name>
<organism evidence="1 2">
    <name type="scientific">Trypanosoma cruzi</name>
    <dbReference type="NCBI Taxonomy" id="5693"/>
    <lineage>
        <taxon>Eukaryota</taxon>
        <taxon>Discoba</taxon>
        <taxon>Euglenozoa</taxon>
        <taxon>Kinetoplastea</taxon>
        <taxon>Metakinetoplastina</taxon>
        <taxon>Trypanosomatida</taxon>
        <taxon>Trypanosomatidae</taxon>
        <taxon>Trypanosoma</taxon>
        <taxon>Schizotrypanum</taxon>
    </lineage>
</organism>
<evidence type="ECO:0000313" key="1">
    <source>
        <dbReference type="EMBL" id="KAF5218140.1"/>
    </source>
</evidence>
<dbReference type="Proteomes" id="UP000583944">
    <property type="component" value="Unassembled WGS sequence"/>
</dbReference>
<sequence>MGVHAYIQWAHYVCASWDEVGARVHARGHTQRVGERRVCVRAVHGSLSLTLTRPPPQQQPHTQQQEAKAKEGRWCGRPRCCRHCRQASLCHFSELRPRLVFFPSYYHPQFRLVVLLLVAALTRHSQSCAVHSLVLLLDFLPILLVSSTPPVPFLLLPLLWVHLLYWLEVAWESCWCLHRPSNLQGANWGPCLRLLFDGRCQVSHHQSNGLDWLCSGLHRHHCRRLRLDQESLQFSQRIRWIEKSRQKRLTHVGMDSKRTEHLPYVNLLRSS</sequence>
<dbReference type="AlphaFoldDB" id="A0A7J6XVV5"/>
<proteinExistence type="predicted"/>
<reference evidence="1 2" key="1">
    <citation type="journal article" date="2019" name="Genome Biol. Evol.">
        <title>Nanopore Sequencing Significantly Improves Genome Assembly of the Protozoan Parasite Trypanosoma cruzi.</title>
        <authorList>
            <person name="Diaz-Viraque F."/>
            <person name="Pita S."/>
            <person name="Greif G."/>
            <person name="de Souza R.C.M."/>
            <person name="Iraola G."/>
            <person name="Robello C."/>
        </authorList>
    </citation>
    <scope>NUCLEOTIDE SEQUENCE [LARGE SCALE GENOMIC DNA]</scope>
    <source>
        <strain evidence="1 2">Berenice</strain>
    </source>
</reference>
<protein>
    <submittedName>
        <fullName evidence="1">Uncharacterized protein</fullName>
    </submittedName>
</protein>
<evidence type="ECO:0000313" key="2">
    <source>
        <dbReference type="Proteomes" id="UP000583944"/>
    </source>
</evidence>
<accession>A0A7J6XVV5</accession>
<dbReference type="EMBL" id="JABDHM010000106">
    <property type="protein sequence ID" value="KAF5218140.1"/>
    <property type="molecule type" value="Genomic_DNA"/>
</dbReference>
<comment type="caution">
    <text evidence="1">The sequence shown here is derived from an EMBL/GenBank/DDBJ whole genome shotgun (WGS) entry which is preliminary data.</text>
</comment>